<dbReference type="STRING" id="1610489.SAMN06295981_1727"/>
<organism evidence="2 3">
    <name type="scientific">Corynebacterium pollutisoli</name>
    <dbReference type="NCBI Taxonomy" id="1610489"/>
    <lineage>
        <taxon>Bacteria</taxon>
        <taxon>Bacillati</taxon>
        <taxon>Actinomycetota</taxon>
        <taxon>Actinomycetes</taxon>
        <taxon>Mycobacteriales</taxon>
        <taxon>Corynebacteriaceae</taxon>
        <taxon>Corynebacterium</taxon>
    </lineage>
</organism>
<protein>
    <recommendedName>
        <fullName evidence="4">DUF4439 domain-containing protein</fullName>
    </recommendedName>
</protein>
<evidence type="ECO:0000313" key="3">
    <source>
        <dbReference type="Proteomes" id="UP000193309"/>
    </source>
</evidence>
<feature type="chain" id="PRO_5010890330" description="DUF4439 domain-containing protein" evidence="1">
    <location>
        <begin position="25"/>
        <end position="253"/>
    </location>
</feature>
<proteinExistence type="predicted"/>
<sequence length="253" mass="27097">MLRRLIVAAVSAMLLIDAPSPAAASDVVVTGPSCTFLYSAAEREQMLALSGVFAANWSAEILRDIPAAADDLAVARTWHADKTSDALPSMPEHVRAAIERVNTAGHRVGYAEDEAVAPLRILVERNDLRESQRPWQILDRDDARDRLAASRDRLTPTLLSESRDGLSVAAGESWLRAWERTPGAQAESEASRAELALCATGTAGSVDRSTAQSDLTPPPATRLPLLGVPMGKVHSAFVMALLEDVGSLPESLR</sequence>
<accession>A0A1X7JMB3</accession>
<gene>
    <name evidence="2" type="ORF">SAMN06295981_1727</name>
</gene>
<dbReference type="RefSeq" id="WP_085549834.1">
    <property type="nucleotide sequence ID" value="NZ_FXAR01000005.1"/>
</dbReference>
<evidence type="ECO:0000256" key="1">
    <source>
        <dbReference type="SAM" id="SignalP"/>
    </source>
</evidence>
<reference evidence="3" key="1">
    <citation type="submission" date="2017-04" db="EMBL/GenBank/DDBJ databases">
        <authorList>
            <person name="Varghese N."/>
            <person name="Submissions S."/>
        </authorList>
    </citation>
    <scope>NUCLEOTIDE SEQUENCE [LARGE SCALE GENOMIC DNA]</scope>
    <source>
        <strain evidence="3">VDS</strain>
    </source>
</reference>
<name>A0A1X7JMB3_9CORY</name>
<dbReference type="EMBL" id="FXAR01000005">
    <property type="protein sequence ID" value="SMG28776.1"/>
    <property type="molecule type" value="Genomic_DNA"/>
</dbReference>
<keyword evidence="3" id="KW-1185">Reference proteome</keyword>
<dbReference type="AlphaFoldDB" id="A0A1X7JMB3"/>
<dbReference type="Proteomes" id="UP000193309">
    <property type="component" value="Unassembled WGS sequence"/>
</dbReference>
<feature type="signal peptide" evidence="1">
    <location>
        <begin position="1"/>
        <end position="24"/>
    </location>
</feature>
<evidence type="ECO:0008006" key="4">
    <source>
        <dbReference type="Google" id="ProtNLM"/>
    </source>
</evidence>
<dbReference type="OrthoDB" id="4409546at2"/>
<evidence type="ECO:0000313" key="2">
    <source>
        <dbReference type="EMBL" id="SMG28776.1"/>
    </source>
</evidence>
<keyword evidence="1" id="KW-0732">Signal</keyword>